<dbReference type="InterPro" id="IPR019775">
    <property type="entry name" value="WD40_repeat_CS"/>
</dbReference>
<gene>
    <name evidence="6" type="ORF">FK220_011615</name>
</gene>
<dbReference type="SMART" id="SM00320">
    <property type="entry name" value="WD40"/>
    <property type="match status" value="8"/>
</dbReference>
<dbReference type="Pfam" id="PF08937">
    <property type="entry name" value="ThsB_TIR"/>
    <property type="match status" value="1"/>
</dbReference>
<dbReference type="InterPro" id="IPR011047">
    <property type="entry name" value="Quinoprotein_ADH-like_sf"/>
</dbReference>
<dbReference type="PANTHER" id="PTHR44675">
    <property type="entry name" value="PAK1 INTERACTING PROTEIN 1"/>
    <property type="match status" value="1"/>
</dbReference>
<dbReference type="Gene3D" id="2.130.10.10">
    <property type="entry name" value="YVTN repeat-like/Quinoprotein amine dehydrogenase"/>
    <property type="match status" value="3"/>
</dbReference>
<dbReference type="RefSeq" id="WP_152574498.1">
    <property type="nucleotide sequence ID" value="NZ_VIKU02000003.1"/>
</dbReference>
<dbReference type="Gene3D" id="3.40.50.10140">
    <property type="entry name" value="Toll/interleukin-1 receptor homology (TIR) domain"/>
    <property type="match status" value="1"/>
</dbReference>
<keyword evidence="2" id="KW-0677">Repeat</keyword>
<dbReference type="InterPro" id="IPR001680">
    <property type="entry name" value="WD40_rpt"/>
</dbReference>
<evidence type="ECO:0000313" key="7">
    <source>
        <dbReference type="Proteomes" id="UP000707206"/>
    </source>
</evidence>
<dbReference type="SUPFAM" id="SSF50978">
    <property type="entry name" value="WD40 repeat-like"/>
    <property type="match status" value="1"/>
</dbReference>
<keyword evidence="4" id="KW-1133">Transmembrane helix</keyword>
<dbReference type="SUPFAM" id="SSF50998">
    <property type="entry name" value="Quinoprotein alcohol dehydrogenase-like"/>
    <property type="match status" value="1"/>
</dbReference>
<feature type="transmembrane region" description="Helical" evidence="4">
    <location>
        <begin position="211"/>
        <end position="229"/>
    </location>
</feature>
<dbReference type="InterPro" id="IPR036322">
    <property type="entry name" value="WD40_repeat_dom_sf"/>
</dbReference>
<protein>
    <recommendedName>
        <fullName evidence="5">Thoeris protein ThsB TIR-like domain-containing protein</fullName>
    </recommendedName>
</protein>
<sequence length="913" mass="104222">MKYNLFISYSTDPDYELSRKIESFLESFHNLNVNGEYKLKKLNICRDGSDFELPKLNQETNPKLHDVDNKDIVKSILIKYLEQSENLLVLCSRNSALSDHVGFEIEWFLNHKPDGKIFLAVTEGKELNSKTVDFFAPTILENGLPYELSFDFRQSKAQSKNWKKVKDFNDEITGLASQLNGFSSGELRPIWRREQEIKLKQEKSKLLKQRTFLIVLALIAAVAAGIAFIQKSVANERAKIAESRSLALQSNVSMDKSFEEALLLASQSYTTSETLEAKGALLEVLNYNPSLDFYMPSKDVFQQNGLFDRTNDSILITHGFHDELRVWNLQKRQMIASAKLGSNISTINMSENGKILVAGHINGDITVLQDYPSLNNRLIHPQIGDSKINSIAFVTNNLFAFTSQKGVSLYNLSNGKETILSSDEKDQSSILVYKLKDSTLVATGSYGFISFWDLSNPEEIEKKQFTAKADIAYSMSINEDENFAAIGYHDGTVSLWDLNNRHSIGAFPTNGRVLALQFIGKSKLLISSDEGQILLRDLRDVEKFKVFRANNASVNKIIVDRNKERMVSLSRDGKIAIYNLNKRCQLIENKFSVEVNDFPQIDVSPDVEFILLGAQKELFTYNIKKKSIQLLSTFRHDIKSITIDKSGTGFVTSHSNGKLISWSLKDKKYMRKDSIELRKPVIDSKSYSNNKFILRDSEGKFFEFDFSNSSLKRLKMPTDTLKDEVIAFQKQAGGHIYAIALNNFKVILYDSNKNETLKELEFDTEIRHLLFTKDGSRLLIADWNKTKVWSMLDNRFETKSLTTNELPISKIHINEDPNYIIAADNNKAITIWDLNSLKQLGPSINGFISNPQFITYNKESKYIIFIDSRFEIVKTDYFPFEKGRRFLDIYELNMGFDELNDKVKGILNNEMSN</sequence>
<dbReference type="InterPro" id="IPR035897">
    <property type="entry name" value="Toll_tir_struct_dom_sf"/>
</dbReference>
<evidence type="ECO:0000256" key="3">
    <source>
        <dbReference type="PROSITE-ProRule" id="PRU00221"/>
    </source>
</evidence>
<feature type="repeat" description="WD" evidence="3">
    <location>
        <begin position="465"/>
        <end position="506"/>
    </location>
</feature>
<evidence type="ECO:0000256" key="4">
    <source>
        <dbReference type="SAM" id="Phobius"/>
    </source>
</evidence>
<accession>A0A967ATG4</accession>
<dbReference type="AlphaFoldDB" id="A0A967ATG4"/>
<dbReference type="InterPro" id="IPR015032">
    <property type="entry name" value="ThsB__TIR-like_domain"/>
</dbReference>
<keyword evidence="4" id="KW-0472">Membrane</keyword>
<evidence type="ECO:0000313" key="6">
    <source>
        <dbReference type="EMBL" id="NHF59993.1"/>
    </source>
</evidence>
<organism evidence="6 7">
    <name type="scientific">Pelagihabitans pacificus</name>
    <dbReference type="NCBI Taxonomy" id="2696054"/>
    <lineage>
        <taxon>Bacteria</taxon>
        <taxon>Pseudomonadati</taxon>
        <taxon>Bacteroidota</taxon>
        <taxon>Flavobacteriia</taxon>
        <taxon>Flavobacteriales</taxon>
        <taxon>Flavobacteriaceae</taxon>
        <taxon>Pelagihabitans</taxon>
    </lineage>
</organism>
<keyword evidence="7" id="KW-1185">Reference proteome</keyword>
<feature type="domain" description="Thoeris protein ThsB TIR-like" evidence="5">
    <location>
        <begin position="40"/>
        <end position="121"/>
    </location>
</feature>
<dbReference type="Pfam" id="PF00400">
    <property type="entry name" value="WD40"/>
    <property type="match status" value="1"/>
</dbReference>
<feature type="repeat" description="WD" evidence="3">
    <location>
        <begin position="801"/>
        <end position="842"/>
    </location>
</feature>
<proteinExistence type="predicted"/>
<keyword evidence="1 3" id="KW-0853">WD repeat</keyword>
<keyword evidence="4" id="KW-0812">Transmembrane</keyword>
<comment type="caution">
    <text evidence="6">The sequence shown here is derived from an EMBL/GenBank/DDBJ whole genome shotgun (WGS) entry which is preliminary data.</text>
</comment>
<dbReference type="InterPro" id="IPR015943">
    <property type="entry name" value="WD40/YVTN_repeat-like_dom_sf"/>
</dbReference>
<evidence type="ECO:0000256" key="2">
    <source>
        <dbReference type="ARBA" id="ARBA00022737"/>
    </source>
</evidence>
<reference evidence="6" key="1">
    <citation type="submission" date="2019-07" db="EMBL/GenBank/DDBJ databases">
        <authorList>
            <person name="De-Chao Zhang Q."/>
        </authorList>
    </citation>
    <scope>NUCLEOTIDE SEQUENCE</scope>
    <source>
        <strain evidence="6">TP-CH-4</strain>
    </source>
</reference>
<evidence type="ECO:0000256" key="1">
    <source>
        <dbReference type="ARBA" id="ARBA00022574"/>
    </source>
</evidence>
<dbReference type="PANTHER" id="PTHR44675:SF1">
    <property type="entry name" value="P21-ACTIVATED PROTEIN KINASE-INTERACTING PROTEIN 1"/>
    <property type="match status" value="1"/>
</dbReference>
<dbReference type="PROSITE" id="PS50082">
    <property type="entry name" value="WD_REPEATS_2"/>
    <property type="match status" value="2"/>
</dbReference>
<dbReference type="Proteomes" id="UP000707206">
    <property type="component" value="Unassembled WGS sequence"/>
</dbReference>
<reference evidence="6" key="2">
    <citation type="submission" date="2020-03" db="EMBL/GenBank/DDBJ databases">
        <title>Flavobacteriaceae bacterium strain TP-CH-4, a member of the family Flavobacteriaceae isolated from a deep-sea seamount.</title>
        <authorList>
            <person name="Zhang D.-C."/>
        </authorList>
    </citation>
    <scope>NUCLEOTIDE SEQUENCE</scope>
    <source>
        <strain evidence="6">TP-CH-4</strain>
    </source>
</reference>
<dbReference type="PROSITE" id="PS00678">
    <property type="entry name" value="WD_REPEATS_1"/>
    <property type="match status" value="2"/>
</dbReference>
<dbReference type="InterPro" id="IPR051959">
    <property type="entry name" value="PAK1-Kinase_Regulator"/>
</dbReference>
<name>A0A967ATG4_9FLAO</name>
<dbReference type="EMBL" id="VIKU02000003">
    <property type="protein sequence ID" value="NHF59993.1"/>
    <property type="molecule type" value="Genomic_DNA"/>
</dbReference>
<evidence type="ECO:0000259" key="5">
    <source>
        <dbReference type="Pfam" id="PF08937"/>
    </source>
</evidence>